<evidence type="ECO:0000256" key="4">
    <source>
        <dbReference type="ARBA" id="ARBA00022833"/>
    </source>
</evidence>
<keyword evidence="1" id="KW-0399">Innate immunity</keyword>
<dbReference type="InterPro" id="IPR043136">
    <property type="entry name" value="B30.2/SPRY_sf"/>
</dbReference>
<dbReference type="InterPro" id="IPR013083">
    <property type="entry name" value="Znf_RING/FYVE/PHD"/>
</dbReference>
<evidence type="ECO:0000259" key="8">
    <source>
        <dbReference type="PROSITE" id="PS50089"/>
    </source>
</evidence>
<dbReference type="SUPFAM" id="SSF57850">
    <property type="entry name" value="RING/U-box"/>
    <property type="match status" value="1"/>
</dbReference>
<reference evidence="10" key="2">
    <citation type="submission" date="2016-06" db="EMBL/GenBank/DDBJ databases">
        <title>The genome of a short-lived fish provides insights into sex chromosome evolution and the genetic control of aging.</title>
        <authorList>
            <person name="Reichwald K."/>
            <person name="Felder M."/>
            <person name="Petzold A."/>
            <person name="Koch P."/>
            <person name="Groth M."/>
            <person name="Platzer M."/>
        </authorList>
    </citation>
    <scope>NUCLEOTIDE SEQUENCE</scope>
    <source>
        <tissue evidence="10">Brain</tissue>
    </source>
</reference>
<sequence length="538" mass="60899">MAAALPPLSDSLVEKHLLCSICMETFTNPVTTSCGHTFCKKCLDLSMLYSDQMCPLCKKYFSKIPEVNIVLREVIQQIKVTKGQRSSGAVGEVLCDTCINPKLRAKKSCLMCLTSFCETHLENHKSLSRLKGHKLVEPVEMLDRRACLEHGRALELYSGTRQKCICVQCLREGQDEVISAEEECNRKKTQLGNTKMELQQKIQTRKTKIDEINNALKSCQQEIENEWWDIDAVFTAVTAILDAALATLLRPLDERKLLLEQEADGLKEKLDTEILELSAAVSELDNISVLEDHILFLQKYPSLSIQNEMRDWTNVELDTSLSFGTMRDTIITLVEEIQQEVEKLTTIELRRVPKFRADVKLDPNTAHQRLVLSDDGKEVKDGGQDQEVTDTPERFDLFGSVLGINNLSNQRSYWEVEVSNKPGWDLGVAKGGANRKGGLTLSPDNGYWILVHYEGEIYAAMSSPPTRLSINNKPMRVGVFVDYEKSVVSFYNVTAQSHIYTFKDCLFSDGLYPYFSPHMMQEDGNVEPLVIRFETETD</sequence>
<gene>
    <name evidence="10" type="primary">Nfu_g_1_009551</name>
</gene>
<dbReference type="InterPro" id="IPR027370">
    <property type="entry name" value="Znf-RING_euk"/>
</dbReference>
<evidence type="ECO:0000313" key="10">
    <source>
        <dbReference type="EMBL" id="SBR06569.1"/>
    </source>
</evidence>
<dbReference type="CDD" id="cd13733">
    <property type="entry name" value="SPRY_PRY_C-I_1"/>
    <property type="match status" value="1"/>
</dbReference>
<feature type="domain" description="RING-type" evidence="8">
    <location>
        <begin position="19"/>
        <end position="58"/>
    </location>
</feature>
<dbReference type="Gene3D" id="4.10.830.40">
    <property type="match status" value="1"/>
</dbReference>
<keyword evidence="5" id="KW-0391">Immunity</keyword>
<protein>
    <recommendedName>
        <fullName evidence="11">B30.2/SPRY domain-containing protein</fullName>
    </recommendedName>
</protein>
<dbReference type="PROSITE" id="PS50089">
    <property type="entry name" value="ZF_RING_2"/>
    <property type="match status" value="1"/>
</dbReference>
<dbReference type="SMART" id="SM00184">
    <property type="entry name" value="RING"/>
    <property type="match status" value="1"/>
</dbReference>
<feature type="domain" description="B30.2/SPRY" evidence="9">
    <location>
        <begin position="339"/>
        <end position="538"/>
    </location>
</feature>
<feature type="coiled-coil region" evidence="7">
    <location>
        <begin position="170"/>
        <end position="222"/>
    </location>
</feature>
<dbReference type="PANTHER" id="PTHR25465">
    <property type="entry name" value="B-BOX DOMAIN CONTAINING"/>
    <property type="match status" value="1"/>
</dbReference>
<dbReference type="InterPro" id="IPR003877">
    <property type="entry name" value="SPRY_dom"/>
</dbReference>
<proteinExistence type="predicted"/>
<dbReference type="InterPro" id="IPR058030">
    <property type="entry name" value="TRIM8/14/16/25/29/45/65_CC"/>
</dbReference>
<dbReference type="Gene3D" id="3.30.40.10">
    <property type="entry name" value="Zinc/RING finger domain, C3HC4 (zinc finger)"/>
    <property type="match status" value="1"/>
</dbReference>
<dbReference type="InterPro" id="IPR001870">
    <property type="entry name" value="B30.2/SPRY"/>
</dbReference>
<dbReference type="GO" id="GO:0045087">
    <property type="term" value="P:innate immune response"/>
    <property type="evidence" value="ECO:0007669"/>
    <property type="project" value="UniProtKB-KW"/>
</dbReference>
<reference evidence="10" key="1">
    <citation type="submission" date="2016-05" db="EMBL/GenBank/DDBJ databases">
        <authorList>
            <person name="Lavstsen T."/>
            <person name="Jespersen J.S."/>
        </authorList>
    </citation>
    <scope>NUCLEOTIDE SEQUENCE</scope>
    <source>
        <tissue evidence="10">Brain</tissue>
    </source>
</reference>
<dbReference type="SMART" id="SM00449">
    <property type="entry name" value="SPRY"/>
    <property type="match status" value="1"/>
</dbReference>
<evidence type="ECO:0000256" key="5">
    <source>
        <dbReference type="ARBA" id="ARBA00022859"/>
    </source>
</evidence>
<dbReference type="Gene3D" id="3.30.160.60">
    <property type="entry name" value="Classic Zinc Finger"/>
    <property type="match status" value="1"/>
</dbReference>
<evidence type="ECO:0008006" key="11">
    <source>
        <dbReference type="Google" id="ProtNLM"/>
    </source>
</evidence>
<dbReference type="PRINTS" id="PR01407">
    <property type="entry name" value="BUTYPHLNCDUF"/>
</dbReference>
<evidence type="ECO:0000256" key="7">
    <source>
        <dbReference type="SAM" id="Coils"/>
    </source>
</evidence>
<dbReference type="InterPro" id="IPR051051">
    <property type="entry name" value="E3_ubiq-ligase_TRIM/RNF"/>
</dbReference>
<dbReference type="SMART" id="SM00589">
    <property type="entry name" value="PRY"/>
    <property type="match status" value="1"/>
</dbReference>
<dbReference type="InterPro" id="IPR001841">
    <property type="entry name" value="Znf_RING"/>
</dbReference>
<evidence type="ECO:0000256" key="3">
    <source>
        <dbReference type="ARBA" id="ARBA00022771"/>
    </source>
</evidence>
<dbReference type="Gene3D" id="2.60.120.920">
    <property type="match status" value="1"/>
</dbReference>
<dbReference type="PROSITE" id="PS00518">
    <property type="entry name" value="ZF_RING_1"/>
    <property type="match status" value="1"/>
</dbReference>
<keyword evidence="3 6" id="KW-0863">Zinc-finger</keyword>
<evidence type="ECO:0000256" key="2">
    <source>
        <dbReference type="ARBA" id="ARBA00022723"/>
    </source>
</evidence>
<dbReference type="Pfam" id="PF13765">
    <property type="entry name" value="PRY"/>
    <property type="match status" value="1"/>
</dbReference>
<evidence type="ECO:0000259" key="9">
    <source>
        <dbReference type="PROSITE" id="PS50188"/>
    </source>
</evidence>
<dbReference type="InterPro" id="IPR006574">
    <property type="entry name" value="PRY"/>
</dbReference>
<dbReference type="Pfam" id="PF13445">
    <property type="entry name" value="zf-RING_UBOX"/>
    <property type="match status" value="1"/>
</dbReference>
<dbReference type="Pfam" id="PF25600">
    <property type="entry name" value="TRIM_CC"/>
    <property type="match status" value="1"/>
</dbReference>
<evidence type="ECO:0000256" key="1">
    <source>
        <dbReference type="ARBA" id="ARBA00022588"/>
    </source>
</evidence>
<dbReference type="PROSITE" id="PS50188">
    <property type="entry name" value="B302_SPRY"/>
    <property type="match status" value="1"/>
</dbReference>
<accession>A0A1A8JA16</accession>
<dbReference type="Pfam" id="PF00622">
    <property type="entry name" value="SPRY"/>
    <property type="match status" value="1"/>
</dbReference>
<name>A0A1A8JA16_NOTKU</name>
<dbReference type="InterPro" id="IPR013320">
    <property type="entry name" value="ConA-like_dom_sf"/>
</dbReference>
<organism evidence="10">
    <name type="scientific">Nothobranchius kuhntae</name>
    <name type="common">Beira killifish</name>
    <dbReference type="NCBI Taxonomy" id="321403"/>
    <lineage>
        <taxon>Eukaryota</taxon>
        <taxon>Metazoa</taxon>
        <taxon>Chordata</taxon>
        <taxon>Craniata</taxon>
        <taxon>Vertebrata</taxon>
        <taxon>Euteleostomi</taxon>
        <taxon>Actinopterygii</taxon>
        <taxon>Neopterygii</taxon>
        <taxon>Teleostei</taxon>
        <taxon>Neoteleostei</taxon>
        <taxon>Acanthomorphata</taxon>
        <taxon>Ovalentaria</taxon>
        <taxon>Atherinomorphae</taxon>
        <taxon>Cyprinodontiformes</taxon>
        <taxon>Nothobranchiidae</taxon>
        <taxon>Nothobranchius</taxon>
    </lineage>
</organism>
<dbReference type="SUPFAM" id="SSF49899">
    <property type="entry name" value="Concanavalin A-like lectins/glucanases"/>
    <property type="match status" value="1"/>
</dbReference>
<dbReference type="InterPro" id="IPR017907">
    <property type="entry name" value="Znf_RING_CS"/>
</dbReference>
<keyword evidence="2" id="KW-0479">Metal-binding</keyword>
<dbReference type="InterPro" id="IPR003879">
    <property type="entry name" value="Butyrophylin_SPRY"/>
</dbReference>
<dbReference type="PANTHER" id="PTHR25465:SF49">
    <property type="entry name" value="BLOODTHIRSTY-RELATED GENE FAMILY, MEMBER 1-RELATED"/>
    <property type="match status" value="1"/>
</dbReference>
<dbReference type="GO" id="GO:0005737">
    <property type="term" value="C:cytoplasm"/>
    <property type="evidence" value="ECO:0007669"/>
    <property type="project" value="UniProtKB-ARBA"/>
</dbReference>
<dbReference type="EMBL" id="HAED01020054">
    <property type="protein sequence ID" value="SBR06569.1"/>
    <property type="molecule type" value="Transcribed_RNA"/>
</dbReference>
<dbReference type="FunFam" id="2.60.120.920:FF:000004">
    <property type="entry name" value="Butyrophilin subfamily 1 member A1"/>
    <property type="match status" value="1"/>
</dbReference>
<dbReference type="SUPFAM" id="SSF57845">
    <property type="entry name" value="B-box zinc-binding domain"/>
    <property type="match status" value="1"/>
</dbReference>
<evidence type="ECO:0000256" key="6">
    <source>
        <dbReference type="PROSITE-ProRule" id="PRU00175"/>
    </source>
</evidence>
<keyword evidence="4" id="KW-0862">Zinc</keyword>
<dbReference type="GO" id="GO:0008270">
    <property type="term" value="F:zinc ion binding"/>
    <property type="evidence" value="ECO:0007669"/>
    <property type="project" value="UniProtKB-KW"/>
</dbReference>
<keyword evidence="7" id="KW-0175">Coiled coil</keyword>
<dbReference type="AlphaFoldDB" id="A0A1A8JA16"/>